<evidence type="ECO:0000313" key="4">
    <source>
        <dbReference type="Proteomes" id="UP000075473"/>
    </source>
</evidence>
<gene>
    <name evidence="1" type="ORF">AD928_03320</name>
    <name evidence="2" type="ORF">AD954_05780</name>
</gene>
<organism evidence="2 3">
    <name type="scientific">Acetobacter cerevisiae</name>
    <dbReference type="NCBI Taxonomy" id="178900"/>
    <lineage>
        <taxon>Bacteria</taxon>
        <taxon>Pseudomonadati</taxon>
        <taxon>Pseudomonadota</taxon>
        <taxon>Alphaproteobacteria</taxon>
        <taxon>Acetobacterales</taxon>
        <taxon>Acetobacteraceae</taxon>
        <taxon>Acetobacter</taxon>
    </lineage>
</organism>
<dbReference type="AlphaFoldDB" id="A0A149VC88"/>
<proteinExistence type="predicted"/>
<evidence type="ECO:0000313" key="2">
    <source>
        <dbReference type="EMBL" id="KXV77764.1"/>
    </source>
</evidence>
<evidence type="ECO:0000313" key="3">
    <source>
        <dbReference type="Proteomes" id="UP000075462"/>
    </source>
</evidence>
<dbReference type="Proteomes" id="UP000075473">
    <property type="component" value="Unassembled WGS sequence"/>
</dbReference>
<dbReference type="Proteomes" id="UP000075462">
    <property type="component" value="Unassembled WGS sequence"/>
</dbReference>
<dbReference type="EMBL" id="LHZA01000116">
    <property type="protein sequence ID" value="KXU98000.1"/>
    <property type="molecule type" value="Genomic_DNA"/>
</dbReference>
<name>A0A149VC88_9PROT</name>
<dbReference type="PATRIC" id="fig|178900.5.peg.2403"/>
<sequence>MLRQAAMPRYKPVRAGQAARKTFLKTGHPPPHAGKTRLRKVCYGHGIMQEAGKGVRRKI</sequence>
<evidence type="ECO:0000313" key="1">
    <source>
        <dbReference type="EMBL" id="KXU98000.1"/>
    </source>
</evidence>
<protein>
    <submittedName>
        <fullName evidence="2">Uncharacterized protein</fullName>
    </submittedName>
</protein>
<accession>A0A149VC88</accession>
<dbReference type="EMBL" id="LIAA01000029">
    <property type="protein sequence ID" value="KXV77764.1"/>
    <property type="molecule type" value="Genomic_DNA"/>
</dbReference>
<reference evidence="3 4" key="1">
    <citation type="submission" date="2015-06" db="EMBL/GenBank/DDBJ databases">
        <title>Improved classification and identification of acetic acid bacteria using matrix-assisted laser desorption/ionization time-of-flight mass spectrometry; Gluconobacter nephelii and Gluconobacter uchimurae are later heterotypic synonyms of Gluconobacter japonicus and Gluconobacter oxydans, respectively.</title>
        <authorList>
            <person name="Li L."/>
            <person name="Cleenwerck I."/>
            <person name="De Vuyst L."/>
            <person name="Vandamme P."/>
        </authorList>
    </citation>
    <scope>NUCLEOTIDE SEQUENCE [LARGE SCALE GENOMIC DNA]</scope>
    <source>
        <strain evidence="2 3">LMG 1545</strain>
        <strain evidence="1 4">LMG 1625</strain>
    </source>
</reference>
<comment type="caution">
    <text evidence="2">The sequence shown here is derived from an EMBL/GenBank/DDBJ whole genome shotgun (WGS) entry which is preliminary data.</text>
</comment>